<dbReference type="Proteomes" id="UP000603352">
    <property type="component" value="Unassembled WGS sequence"/>
</dbReference>
<gene>
    <name evidence="4" type="ORF">GCM10011505_18960</name>
</gene>
<comment type="caution">
    <text evidence="4">The sequence shown here is derived from an EMBL/GenBank/DDBJ whole genome shotgun (WGS) entry which is preliminary data.</text>
</comment>
<sequence>MDDATQTAPVAPAMFRAGLRRLAGGVTIIATGSHGARAGLTATAVMSLTAEPPRLAVAINRNAGAHDLILGQRRFTINLLAADHGHLARLFAGGDPSRTGEARFDDSLWTTGLTGAPLLAPAAASLDCRLVDSLGFESHTLLVGAVVDVKARDAATALIYHDGCFAGLTPID</sequence>
<evidence type="ECO:0000313" key="4">
    <source>
        <dbReference type="EMBL" id="GGB37643.1"/>
    </source>
</evidence>
<accession>A0ABQ1IG87</accession>
<dbReference type="Gene3D" id="2.30.110.10">
    <property type="entry name" value="Electron Transport, Fmn-binding Protein, Chain A"/>
    <property type="match status" value="1"/>
</dbReference>
<reference evidence="5" key="1">
    <citation type="journal article" date="2019" name="Int. J. Syst. Evol. Microbiol.">
        <title>The Global Catalogue of Microorganisms (GCM) 10K type strain sequencing project: providing services to taxonomists for standard genome sequencing and annotation.</title>
        <authorList>
            <consortium name="The Broad Institute Genomics Platform"/>
            <consortium name="The Broad Institute Genome Sequencing Center for Infectious Disease"/>
            <person name="Wu L."/>
            <person name="Ma J."/>
        </authorList>
    </citation>
    <scope>NUCLEOTIDE SEQUENCE [LARGE SCALE GENOMIC DNA]</scope>
    <source>
        <strain evidence="5">CGMCC 1.10188</strain>
    </source>
</reference>
<dbReference type="EMBL" id="BMDZ01000017">
    <property type="protein sequence ID" value="GGB37643.1"/>
    <property type="molecule type" value="Genomic_DNA"/>
</dbReference>
<organism evidence="4 5">
    <name type="scientific">Tistrella bauzanensis</name>
    <dbReference type="NCBI Taxonomy" id="657419"/>
    <lineage>
        <taxon>Bacteria</taxon>
        <taxon>Pseudomonadati</taxon>
        <taxon>Pseudomonadota</taxon>
        <taxon>Alphaproteobacteria</taxon>
        <taxon>Geminicoccales</taxon>
        <taxon>Geminicoccaceae</taxon>
        <taxon>Tistrella</taxon>
    </lineage>
</organism>
<dbReference type="PANTHER" id="PTHR30466:SF11">
    <property type="entry name" value="FLAVIN-DEPENDENT MONOOXYGENASE, REDUCTASE SUBUNIT HSAB"/>
    <property type="match status" value="1"/>
</dbReference>
<evidence type="ECO:0000256" key="1">
    <source>
        <dbReference type="ARBA" id="ARBA00008898"/>
    </source>
</evidence>
<evidence type="ECO:0000256" key="2">
    <source>
        <dbReference type="ARBA" id="ARBA00023002"/>
    </source>
</evidence>
<dbReference type="InterPro" id="IPR012349">
    <property type="entry name" value="Split_barrel_FMN-bd"/>
</dbReference>
<keyword evidence="5" id="KW-1185">Reference proteome</keyword>
<evidence type="ECO:0000259" key="3">
    <source>
        <dbReference type="SMART" id="SM00903"/>
    </source>
</evidence>
<dbReference type="InterPro" id="IPR050268">
    <property type="entry name" value="NADH-dep_flavin_reductase"/>
</dbReference>
<keyword evidence="2" id="KW-0560">Oxidoreductase</keyword>
<dbReference type="Pfam" id="PF01613">
    <property type="entry name" value="Flavin_Reduct"/>
    <property type="match status" value="1"/>
</dbReference>
<dbReference type="SUPFAM" id="SSF50475">
    <property type="entry name" value="FMN-binding split barrel"/>
    <property type="match status" value="1"/>
</dbReference>
<dbReference type="RefSeq" id="WP_188577157.1">
    <property type="nucleotide sequence ID" value="NZ_BMDZ01000017.1"/>
</dbReference>
<name>A0ABQ1IG87_9PROT</name>
<dbReference type="InterPro" id="IPR002563">
    <property type="entry name" value="Flavin_Rdtase-like_dom"/>
</dbReference>
<proteinExistence type="inferred from homology"/>
<dbReference type="PANTHER" id="PTHR30466">
    <property type="entry name" value="FLAVIN REDUCTASE"/>
    <property type="match status" value="1"/>
</dbReference>
<protein>
    <recommendedName>
        <fullName evidence="3">Flavin reductase like domain-containing protein</fullName>
    </recommendedName>
</protein>
<feature type="domain" description="Flavin reductase like" evidence="3">
    <location>
        <begin position="19"/>
        <end position="167"/>
    </location>
</feature>
<evidence type="ECO:0000313" key="5">
    <source>
        <dbReference type="Proteomes" id="UP000603352"/>
    </source>
</evidence>
<comment type="similarity">
    <text evidence="1">Belongs to the non-flavoprotein flavin reductase family.</text>
</comment>
<dbReference type="SMART" id="SM00903">
    <property type="entry name" value="Flavin_Reduct"/>
    <property type="match status" value="1"/>
</dbReference>